<gene>
    <name evidence="3" type="ORF">V1264_021853</name>
</gene>
<dbReference type="InterPro" id="IPR036465">
    <property type="entry name" value="vWFA_dom_sf"/>
</dbReference>
<dbReference type="PANTHER" id="PTHR24020:SF84">
    <property type="entry name" value="VWFA DOMAIN-CONTAINING PROTEIN"/>
    <property type="match status" value="1"/>
</dbReference>
<dbReference type="CDD" id="cd01450">
    <property type="entry name" value="vWFA_subfamily_ECM"/>
    <property type="match status" value="2"/>
</dbReference>
<evidence type="ECO:0000313" key="4">
    <source>
        <dbReference type="Proteomes" id="UP001374579"/>
    </source>
</evidence>
<feature type="domain" description="VWFA" evidence="2">
    <location>
        <begin position="236"/>
        <end position="412"/>
    </location>
</feature>
<feature type="domain" description="VWFA" evidence="2">
    <location>
        <begin position="44"/>
        <end position="217"/>
    </location>
</feature>
<dbReference type="Proteomes" id="UP001374579">
    <property type="component" value="Unassembled WGS sequence"/>
</dbReference>
<dbReference type="SMART" id="SM00327">
    <property type="entry name" value="VWA"/>
    <property type="match status" value="2"/>
</dbReference>
<evidence type="ECO:0000256" key="1">
    <source>
        <dbReference type="SAM" id="SignalP"/>
    </source>
</evidence>
<proteinExistence type="predicted"/>
<name>A0AAN9AJ14_9CAEN</name>
<dbReference type="AlphaFoldDB" id="A0AAN9AJ14"/>
<dbReference type="Gene3D" id="3.40.50.410">
    <property type="entry name" value="von Willebrand factor, type A domain"/>
    <property type="match status" value="2"/>
</dbReference>
<protein>
    <recommendedName>
        <fullName evidence="2">VWFA domain-containing protein</fullName>
    </recommendedName>
</protein>
<dbReference type="InterPro" id="IPR050525">
    <property type="entry name" value="ECM_Assembly_Org"/>
</dbReference>
<dbReference type="PRINTS" id="PR00453">
    <property type="entry name" value="VWFADOMAIN"/>
</dbReference>
<dbReference type="SUPFAM" id="SSF53300">
    <property type="entry name" value="vWA-like"/>
    <property type="match status" value="2"/>
</dbReference>
<reference evidence="3 4" key="1">
    <citation type="submission" date="2024-02" db="EMBL/GenBank/DDBJ databases">
        <title>Chromosome-scale genome assembly of the rough periwinkle Littorina saxatilis.</title>
        <authorList>
            <person name="De Jode A."/>
            <person name="Faria R."/>
            <person name="Formenti G."/>
            <person name="Sims Y."/>
            <person name="Smith T.P."/>
            <person name="Tracey A."/>
            <person name="Wood J.M.D."/>
            <person name="Zagrodzka Z.B."/>
            <person name="Johannesson K."/>
            <person name="Butlin R.K."/>
            <person name="Leder E.H."/>
        </authorList>
    </citation>
    <scope>NUCLEOTIDE SEQUENCE [LARGE SCALE GENOMIC DNA]</scope>
    <source>
        <strain evidence="3">Snail1</strain>
        <tissue evidence="3">Muscle</tissue>
    </source>
</reference>
<accession>A0AAN9AJ14</accession>
<evidence type="ECO:0000313" key="3">
    <source>
        <dbReference type="EMBL" id="KAK7087853.1"/>
    </source>
</evidence>
<organism evidence="3 4">
    <name type="scientific">Littorina saxatilis</name>
    <dbReference type="NCBI Taxonomy" id="31220"/>
    <lineage>
        <taxon>Eukaryota</taxon>
        <taxon>Metazoa</taxon>
        <taxon>Spiralia</taxon>
        <taxon>Lophotrochozoa</taxon>
        <taxon>Mollusca</taxon>
        <taxon>Gastropoda</taxon>
        <taxon>Caenogastropoda</taxon>
        <taxon>Littorinimorpha</taxon>
        <taxon>Littorinoidea</taxon>
        <taxon>Littorinidae</taxon>
        <taxon>Littorina</taxon>
    </lineage>
</organism>
<sequence length="433" mass="47635">MLKAAIFAGLVLCLTTDAAHLRHETRHKRESSECPKECLSNPLEISFVVDASASIWPGNFTLGLNFIEDFVNIFEISQTAVRVSLVTYGEVVYDQDDFGFADYSNNQDLMEAISNIPYRSGIMTNTSGGIWHMLNKQMPEAREGVRRVVIVLTDGNSQETALTKRAAKDALDSGLEVFAIGVGHDVSPQELHNIASDDRHVFVVSAYHMLESIKKRLSYEACNIPTQPVCEMDPVDLSFVIDSSASIGEGNFSVGMQFVKEFVDSFQLNPSAVRVSLVTFGEVVYTEDAFGFDTYTDKKDVLDTLAGIKWRHGKETNTGAGIKYMQVTQMAKARPIAAHICIVITDGESQETEQTKEQAKAAQDAGIVMYAIGVGKIGEKLNEEELINIAGDTSRVLTAENYAQLNLLKDSLTDITCQGILQSIESKASKFRE</sequence>
<dbReference type="PANTHER" id="PTHR24020">
    <property type="entry name" value="COLLAGEN ALPHA"/>
    <property type="match status" value="1"/>
</dbReference>
<dbReference type="EMBL" id="JBAMIC010004070">
    <property type="protein sequence ID" value="KAK7087853.1"/>
    <property type="molecule type" value="Genomic_DNA"/>
</dbReference>
<comment type="caution">
    <text evidence="3">The sequence shown here is derived from an EMBL/GenBank/DDBJ whole genome shotgun (WGS) entry which is preliminary data.</text>
</comment>
<dbReference type="InterPro" id="IPR002035">
    <property type="entry name" value="VWF_A"/>
</dbReference>
<evidence type="ECO:0000259" key="2">
    <source>
        <dbReference type="PROSITE" id="PS50234"/>
    </source>
</evidence>
<dbReference type="PROSITE" id="PS50234">
    <property type="entry name" value="VWFA"/>
    <property type="match status" value="2"/>
</dbReference>
<keyword evidence="1" id="KW-0732">Signal</keyword>
<feature type="signal peptide" evidence="1">
    <location>
        <begin position="1"/>
        <end position="18"/>
    </location>
</feature>
<dbReference type="Pfam" id="PF00092">
    <property type="entry name" value="VWA"/>
    <property type="match status" value="2"/>
</dbReference>
<keyword evidence="4" id="KW-1185">Reference proteome</keyword>
<feature type="chain" id="PRO_5043040814" description="VWFA domain-containing protein" evidence="1">
    <location>
        <begin position="19"/>
        <end position="433"/>
    </location>
</feature>